<dbReference type="GO" id="GO:0005975">
    <property type="term" value="P:carbohydrate metabolic process"/>
    <property type="evidence" value="ECO:0007669"/>
    <property type="project" value="InterPro"/>
</dbReference>
<gene>
    <name evidence="3" type="ORF">CELE_K08F9.3</name>
    <name evidence="3 5" type="ORF">K08F9.3</name>
</gene>
<evidence type="ECO:0000256" key="1">
    <source>
        <dbReference type="SAM" id="Phobius"/>
    </source>
</evidence>
<dbReference type="AlphaFoldDB" id="O17940"/>
<dbReference type="AGR" id="WB:WBGene00010686"/>
<dbReference type="UCSC" id="K08F9.3">
    <property type="organism name" value="c. elegans"/>
</dbReference>
<dbReference type="SMR" id="O17940"/>
<keyword evidence="1" id="KW-0472">Membrane</keyword>
<dbReference type="WormBase" id="K08F9.3a">
    <property type="protein sequence ID" value="CE44146"/>
    <property type="gene ID" value="WBGene00010686"/>
</dbReference>
<feature type="transmembrane region" description="Helical" evidence="1">
    <location>
        <begin position="74"/>
        <end position="97"/>
    </location>
</feature>
<keyword evidence="4" id="KW-1185">Reference proteome</keyword>
<dbReference type="RefSeq" id="NP_506735.3">
    <property type="nucleotide sequence ID" value="NM_074334.3"/>
</dbReference>
<proteinExistence type="predicted"/>
<dbReference type="GeneID" id="187168"/>
<dbReference type="PANTHER" id="PTHR46073:SF1">
    <property type="entry name" value="GH18 DOMAIN-CONTAINING PROTEIN-RELATED"/>
    <property type="match status" value="1"/>
</dbReference>
<dbReference type="PANTHER" id="PTHR46073">
    <property type="entry name" value="CHITINASE"/>
    <property type="match status" value="1"/>
</dbReference>
<evidence type="ECO:0000313" key="3">
    <source>
        <dbReference type="EMBL" id="CAB03188.4"/>
    </source>
</evidence>
<dbReference type="EMBL" id="BX284605">
    <property type="protein sequence ID" value="CAB03188.4"/>
    <property type="molecule type" value="Genomic_DNA"/>
</dbReference>
<dbReference type="Pfam" id="PF00704">
    <property type="entry name" value="Glyco_hydro_18"/>
    <property type="match status" value="1"/>
</dbReference>
<dbReference type="CTD" id="187168"/>
<dbReference type="CAZy" id="GH18">
    <property type="family name" value="Glycoside Hydrolase Family 18"/>
</dbReference>
<dbReference type="ExpressionAtlas" id="O17940">
    <property type="expression patterns" value="baseline and differential"/>
</dbReference>
<dbReference type="SUPFAM" id="SSF51445">
    <property type="entry name" value="(Trans)glycosidases"/>
    <property type="match status" value="1"/>
</dbReference>
<keyword evidence="1" id="KW-0812">Transmembrane</keyword>
<dbReference type="Bgee" id="WBGene00010686">
    <property type="expression patterns" value="Expressed in larva and 2 other cell types or tissues"/>
</dbReference>
<evidence type="ECO:0000313" key="4">
    <source>
        <dbReference type="Proteomes" id="UP000001940"/>
    </source>
</evidence>
<keyword evidence="1" id="KW-1133">Transmembrane helix</keyword>
<accession>O17940</accession>
<protein>
    <submittedName>
        <fullName evidence="3">GH18 domain-containing protein</fullName>
    </submittedName>
</protein>
<dbReference type="PhylomeDB" id="O17940"/>
<name>O17940_CAEEL</name>
<evidence type="ECO:0000259" key="2">
    <source>
        <dbReference type="Pfam" id="PF00704"/>
    </source>
</evidence>
<reference evidence="3 4" key="1">
    <citation type="journal article" date="1998" name="Science">
        <title>Genome sequence of the nematode C. elegans: a platform for investigating biology.</title>
        <authorList>
            <consortium name="The C. elegans sequencing consortium"/>
            <person name="Sulson J.E."/>
            <person name="Waterston R."/>
        </authorList>
    </citation>
    <scope>NUCLEOTIDE SEQUENCE [LARGE SCALE GENOMIC DNA]</scope>
    <source>
        <strain evidence="3 4">Bristol N2</strain>
    </source>
</reference>
<dbReference type="InterPro" id="IPR001223">
    <property type="entry name" value="Glyco_hydro18_cat"/>
</dbReference>
<dbReference type="InterPro" id="IPR017853">
    <property type="entry name" value="GH"/>
</dbReference>
<organism evidence="3 4">
    <name type="scientific">Caenorhabditis elegans</name>
    <dbReference type="NCBI Taxonomy" id="6239"/>
    <lineage>
        <taxon>Eukaryota</taxon>
        <taxon>Metazoa</taxon>
        <taxon>Ecdysozoa</taxon>
        <taxon>Nematoda</taxon>
        <taxon>Chromadorea</taxon>
        <taxon>Rhabditida</taxon>
        <taxon>Rhabditina</taxon>
        <taxon>Rhabditomorpha</taxon>
        <taxon>Rhabditoidea</taxon>
        <taxon>Rhabditidae</taxon>
        <taxon>Peloderinae</taxon>
        <taxon>Caenorhabditis</taxon>
    </lineage>
</organism>
<feature type="domain" description="GH18" evidence="2">
    <location>
        <begin position="111"/>
        <end position="265"/>
    </location>
</feature>
<dbReference type="Proteomes" id="UP000001940">
    <property type="component" value="Chromosome V"/>
</dbReference>
<dbReference type="Gene3D" id="3.20.20.80">
    <property type="entry name" value="Glycosidases"/>
    <property type="match status" value="1"/>
</dbReference>
<evidence type="ECO:0000313" key="5">
    <source>
        <dbReference type="WormBase" id="K08F9.3a"/>
    </source>
</evidence>
<sequence length="274" mass="31290">MAHFNPYDPDSISPDVFDPYDSTPYVPDAYNPDMFNPYNNTVPDYIPVPSRPDPQSIYFPTVIGNANRRPFAGLYVKILLGCLVLLFFFGDLFYFILNVKVTTPDQCDKQLIGYYNGIEGRNILENQFHNLTHAVFTSEFVNENGSFENSHKEQEFLECRKKLGESNSTAKIMIAMGFNKGSCKIDCITSFIEKYQVDGVELHWNHNEHFLSQLETTRNLKNRLKKISNSKLLGVSASSNWSRVTELDQVLEVADFVNIELHDNLRSDNLHAGV</sequence>